<name>A0A419UZJ3_9BACL</name>
<dbReference type="AlphaFoldDB" id="A0A419UZJ3"/>
<feature type="domain" description="Ketoreductase" evidence="4">
    <location>
        <begin position="6"/>
        <end position="200"/>
    </location>
</feature>
<dbReference type="Proteomes" id="UP000285120">
    <property type="component" value="Unassembled WGS sequence"/>
</dbReference>
<dbReference type="InterPro" id="IPR057326">
    <property type="entry name" value="KR_dom"/>
</dbReference>
<dbReference type="FunFam" id="3.40.50.720:FF:000215">
    <property type="entry name" value="3-hydroxyacyl-CoA dehydrogenase type-2"/>
    <property type="match status" value="1"/>
</dbReference>
<dbReference type="GO" id="GO:0016491">
    <property type="term" value="F:oxidoreductase activity"/>
    <property type="evidence" value="ECO:0007669"/>
    <property type="project" value="UniProtKB-KW"/>
</dbReference>
<evidence type="ECO:0000256" key="1">
    <source>
        <dbReference type="ARBA" id="ARBA00006484"/>
    </source>
</evidence>
<keyword evidence="6" id="KW-1185">Reference proteome</keyword>
<dbReference type="OrthoDB" id="9794138at2"/>
<dbReference type="PRINTS" id="PR00080">
    <property type="entry name" value="SDRFAMILY"/>
</dbReference>
<dbReference type="SMART" id="SM00822">
    <property type="entry name" value="PKS_KR"/>
    <property type="match status" value="1"/>
</dbReference>
<accession>A0A419UZJ3</accession>
<dbReference type="PRINTS" id="PR00081">
    <property type="entry name" value="GDHRDH"/>
</dbReference>
<evidence type="ECO:0000313" key="5">
    <source>
        <dbReference type="EMBL" id="RKD71103.1"/>
    </source>
</evidence>
<organism evidence="5 6">
    <name type="scientific">Sinobaca qinghaiensis</name>
    <dbReference type="NCBI Taxonomy" id="342944"/>
    <lineage>
        <taxon>Bacteria</taxon>
        <taxon>Bacillati</taxon>
        <taxon>Bacillota</taxon>
        <taxon>Bacilli</taxon>
        <taxon>Bacillales</taxon>
        <taxon>Sporolactobacillaceae</taxon>
        <taxon>Sinobaca</taxon>
    </lineage>
</organism>
<dbReference type="SUPFAM" id="SSF51735">
    <property type="entry name" value="NAD(P)-binding Rossmann-fold domains"/>
    <property type="match status" value="1"/>
</dbReference>
<comment type="similarity">
    <text evidence="1 3">Belongs to the short-chain dehydrogenases/reductases (SDR) family.</text>
</comment>
<proteinExistence type="inferred from homology"/>
<dbReference type="EMBL" id="RAPK01000010">
    <property type="protein sequence ID" value="RKD71103.1"/>
    <property type="molecule type" value="Genomic_DNA"/>
</dbReference>
<sequence length="252" mass="27136">MDIKGHVFMVTGGATGLGRGAAKVLVEHGAKVAIIDTNSKKGKQLAEELGENALFLKTDVTSEKDSLESLEKTADYFGGFHGLVNAAGIGVAEKILNKKSVHSLDHFKKVIEVNLVGTFNMMRLAADKLRYNEPNEDKERGVIINTASIAGLEGRVGQVAYSASKSGVAGMTLPAAREMARYGVRVMTIAPGVFETILYDPLPKEALERLGEKVPFPNRIGKSTEYGSLVQHIISNPMLNGEIIRIDGAMRL</sequence>
<protein>
    <submittedName>
        <fullName evidence="5">NAD(P)-dependent dehydrogenase (Short-subunit alcohol dehydrogenase family)</fullName>
    </submittedName>
</protein>
<evidence type="ECO:0000256" key="3">
    <source>
        <dbReference type="RuleBase" id="RU000363"/>
    </source>
</evidence>
<comment type="caution">
    <text evidence="5">The sequence shown here is derived from an EMBL/GenBank/DDBJ whole genome shotgun (WGS) entry which is preliminary data.</text>
</comment>
<evidence type="ECO:0000256" key="2">
    <source>
        <dbReference type="ARBA" id="ARBA00023002"/>
    </source>
</evidence>
<dbReference type="RefSeq" id="WP_120193662.1">
    <property type="nucleotide sequence ID" value="NZ_RAPK01000010.1"/>
</dbReference>
<keyword evidence="2" id="KW-0560">Oxidoreductase</keyword>
<dbReference type="PANTHER" id="PTHR43658:SF8">
    <property type="entry name" value="17-BETA-HYDROXYSTEROID DEHYDROGENASE 14-RELATED"/>
    <property type="match status" value="1"/>
</dbReference>
<dbReference type="InterPro" id="IPR036291">
    <property type="entry name" value="NAD(P)-bd_dom_sf"/>
</dbReference>
<dbReference type="PROSITE" id="PS00061">
    <property type="entry name" value="ADH_SHORT"/>
    <property type="match status" value="1"/>
</dbReference>
<dbReference type="Pfam" id="PF00106">
    <property type="entry name" value="adh_short"/>
    <property type="match status" value="1"/>
</dbReference>
<evidence type="ECO:0000259" key="4">
    <source>
        <dbReference type="SMART" id="SM00822"/>
    </source>
</evidence>
<dbReference type="InterPro" id="IPR002347">
    <property type="entry name" value="SDR_fam"/>
</dbReference>
<dbReference type="Gene3D" id="3.40.50.720">
    <property type="entry name" value="NAD(P)-binding Rossmann-like Domain"/>
    <property type="match status" value="1"/>
</dbReference>
<reference evidence="5 6" key="1">
    <citation type="submission" date="2018-09" db="EMBL/GenBank/DDBJ databases">
        <title>Genomic Encyclopedia of Archaeal and Bacterial Type Strains, Phase II (KMG-II): from individual species to whole genera.</title>
        <authorList>
            <person name="Goeker M."/>
        </authorList>
    </citation>
    <scope>NUCLEOTIDE SEQUENCE [LARGE SCALE GENOMIC DNA]</scope>
    <source>
        <strain evidence="5 6">DSM 17008</strain>
    </source>
</reference>
<evidence type="ECO:0000313" key="6">
    <source>
        <dbReference type="Proteomes" id="UP000285120"/>
    </source>
</evidence>
<dbReference type="InterPro" id="IPR020904">
    <property type="entry name" value="Sc_DH/Rdtase_CS"/>
</dbReference>
<dbReference type="PANTHER" id="PTHR43658">
    <property type="entry name" value="SHORT-CHAIN DEHYDROGENASE/REDUCTASE"/>
    <property type="match status" value="1"/>
</dbReference>
<gene>
    <name evidence="5" type="ORF">ATL39_2493</name>
</gene>